<organism evidence="4 5">
    <name type="scientific">Hirsutella rhossiliensis</name>
    <dbReference type="NCBI Taxonomy" id="111463"/>
    <lineage>
        <taxon>Eukaryota</taxon>
        <taxon>Fungi</taxon>
        <taxon>Dikarya</taxon>
        <taxon>Ascomycota</taxon>
        <taxon>Pezizomycotina</taxon>
        <taxon>Sordariomycetes</taxon>
        <taxon>Hypocreomycetidae</taxon>
        <taxon>Hypocreales</taxon>
        <taxon>Ophiocordycipitaceae</taxon>
        <taxon>Hirsutella</taxon>
    </lineage>
</organism>
<comment type="caution">
    <text evidence="4">The sequence shown here is derived from an EMBL/GenBank/DDBJ whole genome shotgun (WGS) entry which is preliminary data.</text>
</comment>
<dbReference type="EMBL" id="JAIZPD010000001">
    <property type="protein sequence ID" value="KAH0967368.1"/>
    <property type="molecule type" value="Genomic_DNA"/>
</dbReference>
<keyword evidence="4" id="KW-0808">Transferase</keyword>
<dbReference type="PANTHER" id="PTHR37171">
    <property type="entry name" value="SERINE/THREONINE-PROTEIN KINASE YRZF-RELATED"/>
    <property type="match status" value="1"/>
</dbReference>
<feature type="region of interest" description="Disordered" evidence="2">
    <location>
        <begin position="656"/>
        <end position="686"/>
    </location>
</feature>
<dbReference type="OrthoDB" id="8905873at2759"/>
<keyword evidence="5" id="KW-1185">Reference proteome</keyword>
<feature type="domain" description="Protein kinase" evidence="3">
    <location>
        <begin position="498"/>
        <end position="707"/>
    </location>
</feature>
<keyword evidence="1" id="KW-0175">Coiled coil</keyword>
<dbReference type="Gene3D" id="3.30.200.20">
    <property type="entry name" value="Phosphorylase Kinase, domain 1"/>
    <property type="match status" value="1"/>
</dbReference>
<feature type="coiled-coil region" evidence="1">
    <location>
        <begin position="7"/>
        <end position="41"/>
    </location>
</feature>
<evidence type="ECO:0000256" key="2">
    <source>
        <dbReference type="SAM" id="MobiDB-lite"/>
    </source>
</evidence>
<sequence>MAESQRMRELERLLQQAELRAQEAERGLQEVQRQRQEDQALTQPTTLNEYLTACHDSLFSNFRIEPDKSLQSKGSISSPRHKWCPTTLKPWSDFLDGQRRVFGLLLDTFPANTRAFESQAVLAGFGKRLSRRTIADEKGLESFLHISVEDPVRAIIDELKHIDEVKSTFRLGDGIVFENHPHAISDVSEEVLLLEDDVPSTPGQSIDINQLRPDQICVYRSDDSASARRTMAYVSEYKPPHKLKAPYLRLALRGSLDIYAGVVNRKTIPRRENLDEYAQYSAEKLTASAITQTYHYMIEGGLDYGLLTTGEIIVFLKIDWDEPSTLLYHLAEPSAETIAHPAHSHLCSAVGQYLAFSLVALGSSVHGQEERQRARASLKTCTSDMTFSPVDYAGIDRSPYVLRRRRRPTPDGPTREQIERGPREPPDDDSDPGFPDTPSPQERRSSGGTRRSRRIQAQRSRGGGSKQGSTGPQYCTQKCLLGLFRDLLWKQLQHSLDDGITPLAQGGARGVLLRVTLLAHGYTFVAKGTVRAFIKCLEHEAAVYERLQPSQGVYVPVYLGSIDLRSMNKIYYFDHRVYVIHMTFMSWGGHGIHLADLTDTAEQHLREKALQSLRAIHAAGVVHQDVRVANMLSNAETNGVMIIDFERASIRRPLAQVVPSKRNRKPESTDANTSKLSDKSNKRSRVRTVTAGEIHTVEMMFRYRYSD</sequence>
<dbReference type="GO" id="GO:0005524">
    <property type="term" value="F:ATP binding"/>
    <property type="evidence" value="ECO:0007669"/>
    <property type="project" value="InterPro"/>
</dbReference>
<accession>A0A9P8SLD6</accession>
<name>A0A9P8SLD6_9HYPO</name>
<dbReference type="GO" id="GO:0004672">
    <property type="term" value="F:protein kinase activity"/>
    <property type="evidence" value="ECO:0007669"/>
    <property type="project" value="InterPro"/>
</dbReference>
<evidence type="ECO:0000256" key="1">
    <source>
        <dbReference type="SAM" id="Coils"/>
    </source>
</evidence>
<dbReference type="Proteomes" id="UP000824596">
    <property type="component" value="Unassembled WGS sequence"/>
</dbReference>
<gene>
    <name evidence="4" type="ORF">HRG_00010</name>
</gene>
<proteinExistence type="predicted"/>
<feature type="compositionally biased region" description="Basic and acidic residues" evidence="2">
    <location>
        <begin position="413"/>
        <end position="425"/>
    </location>
</feature>
<dbReference type="RefSeq" id="XP_044724881.1">
    <property type="nucleotide sequence ID" value="XM_044858481.1"/>
</dbReference>
<dbReference type="InterPro" id="IPR011009">
    <property type="entry name" value="Kinase-like_dom_sf"/>
</dbReference>
<dbReference type="PANTHER" id="PTHR37171:SF1">
    <property type="entry name" value="SERINE_THREONINE-PROTEIN KINASE YRZF-RELATED"/>
    <property type="match status" value="1"/>
</dbReference>
<evidence type="ECO:0000259" key="3">
    <source>
        <dbReference type="PROSITE" id="PS50011"/>
    </source>
</evidence>
<reference evidence="4" key="1">
    <citation type="submission" date="2021-09" db="EMBL/GenBank/DDBJ databases">
        <title>A high-quality genome of the endoparasitic fungus Hirsutella rhossiliensis with a comparison of Hirsutella genomes reveals transposable elements contributing to genome size variation.</title>
        <authorList>
            <person name="Lin R."/>
            <person name="Jiao Y."/>
            <person name="Sun X."/>
            <person name="Ling J."/>
            <person name="Xie B."/>
            <person name="Cheng X."/>
        </authorList>
    </citation>
    <scope>NUCLEOTIDE SEQUENCE</scope>
    <source>
        <strain evidence="4">HR02</strain>
    </source>
</reference>
<dbReference type="AlphaFoldDB" id="A0A9P8SLD6"/>
<dbReference type="SUPFAM" id="SSF56112">
    <property type="entry name" value="Protein kinase-like (PK-like)"/>
    <property type="match status" value="1"/>
</dbReference>
<keyword evidence="4" id="KW-0418">Kinase</keyword>
<dbReference type="GeneID" id="68349139"/>
<protein>
    <submittedName>
        <fullName evidence="4">Kinase</fullName>
    </submittedName>
</protein>
<feature type="region of interest" description="Disordered" evidence="2">
    <location>
        <begin position="399"/>
        <end position="471"/>
    </location>
</feature>
<evidence type="ECO:0000313" key="5">
    <source>
        <dbReference type="Proteomes" id="UP000824596"/>
    </source>
</evidence>
<dbReference type="PROSITE" id="PS50011">
    <property type="entry name" value="PROTEIN_KINASE_DOM"/>
    <property type="match status" value="1"/>
</dbReference>
<dbReference type="InterPro" id="IPR000719">
    <property type="entry name" value="Prot_kinase_dom"/>
</dbReference>
<dbReference type="InterPro" id="IPR052396">
    <property type="entry name" value="Meiotic_Drive_Suppr_Kinase"/>
</dbReference>
<dbReference type="Gene3D" id="1.10.510.10">
    <property type="entry name" value="Transferase(Phosphotransferase) domain 1"/>
    <property type="match status" value="1"/>
</dbReference>
<evidence type="ECO:0000313" key="4">
    <source>
        <dbReference type="EMBL" id="KAH0967368.1"/>
    </source>
</evidence>